<gene>
    <name evidence="1" type="ORF">S03H2_13435</name>
</gene>
<evidence type="ECO:0000313" key="1">
    <source>
        <dbReference type="EMBL" id="GAH37349.1"/>
    </source>
</evidence>
<protein>
    <submittedName>
        <fullName evidence="1">Uncharacterized protein</fullName>
    </submittedName>
</protein>
<dbReference type="SUPFAM" id="SSF101898">
    <property type="entry name" value="NHL repeat"/>
    <property type="match status" value="1"/>
</dbReference>
<comment type="caution">
    <text evidence="1">The sequence shown here is derived from an EMBL/GenBank/DDBJ whole genome shotgun (WGS) entry which is preliminary data.</text>
</comment>
<organism evidence="1">
    <name type="scientific">marine sediment metagenome</name>
    <dbReference type="NCBI Taxonomy" id="412755"/>
    <lineage>
        <taxon>unclassified sequences</taxon>
        <taxon>metagenomes</taxon>
        <taxon>ecological metagenomes</taxon>
    </lineage>
</organism>
<sequence>MVRSSHQRRDKYEAKIDGRIIGQKYEDTKKLAATKQGPVFKRQVEIEEKVKVICEGVSSILLHYYIDYANEFNKWKRYDEREIIFTKWKSRGLNRDLLGEIGLKLFGWRSPYLFPWYYLDESYPVIGQDNLPMGIFWDGVNWWMVGRQFDKVYKYTAGWGWTGISFPVGGQDWTPHGIFWDGVNWWMVGIQNTCVYKYTAGWGWTGISFPVGGQDNTPTGIFWDGVNWWMCGRQTDTVYKYDLNWNYTGVSYPVGKQDIHPEGIFWDGVNWWMVGSQNDSVYKYTD</sequence>
<accession>X1G707</accession>
<dbReference type="AlphaFoldDB" id="X1G707"/>
<dbReference type="EMBL" id="BARU01006820">
    <property type="protein sequence ID" value="GAH37349.1"/>
    <property type="molecule type" value="Genomic_DNA"/>
</dbReference>
<proteinExistence type="predicted"/>
<name>X1G707_9ZZZZ</name>
<reference evidence="1" key="1">
    <citation type="journal article" date="2014" name="Front. Microbiol.">
        <title>High frequency of phylogenetically diverse reductive dehalogenase-homologous genes in deep subseafloor sedimentary metagenomes.</title>
        <authorList>
            <person name="Kawai M."/>
            <person name="Futagami T."/>
            <person name="Toyoda A."/>
            <person name="Takaki Y."/>
            <person name="Nishi S."/>
            <person name="Hori S."/>
            <person name="Arai W."/>
            <person name="Tsubouchi T."/>
            <person name="Morono Y."/>
            <person name="Uchiyama I."/>
            <person name="Ito T."/>
            <person name="Fujiyama A."/>
            <person name="Inagaki F."/>
            <person name="Takami H."/>
        </authorList>
    </citation>
    <scope>NUCLEOTIDE SEQUENCE</scope>
    <source>
        <strain evidence="1">Expedition CK06-06</strain>
    </source>
</reference>